<organism evidence="1 2">
    <name type="scientific">Seiridium cardinale</name>
    <dbReference type="NCBI Taxonomy" id="138064"/>
    <lineage>
        <taxon>Eukaryota</taxon>
        <taxon>Fungi</taxon>
        <taxon>Dikarya</taxon>
        <taxon>Ascomycota</taxon>
        <taxon>Pezizomycotina</taxon>
        <taxon>Sordariomycetes</taxon>
        <taxon>Xylariomycetidae</taxon>
        <taxon>Amphisphaeriales</taxon>
        <taxon>Sporocadaceae</taxon>
        <taxon>Seiridium</taxon>
    </lineage>
</organism>
<name>A0ABR2Y1G8_9PEZI</name>
<accession>A0ABR2Y1G8</accession>
<dbReference type="EMBL" id="JARVKM010000009">
    <property type="protein sequence ID" value="KAK9779724.1"/>
    <property type="molecule type" value="Genomic_DNA"/>
</dbReference>
<reference evidence="1 2" key="1">
    <citation type="submission" date="2024-02" db="EMBL/GenBank/DDBJ databases">
        <title>First draft genome assembly of two strains of Seiridium cardinale.</title>
        <authorList>
            <person name="Emiliani G."/>
            <person name="Scali E."/>
        </authorList>
    </citation>
    <scope>NUCLEOTIDE SEQUENCE [LARGE SCALE GENOMIC DNA]</scope>
    <source>
        <strain evidence="1 2">BM-138-000479</strain>
    </source>
</reference>
<keyword evidence="2" id="KW-1185">Reference proteome</keyword>
<evidence type="ECO:0000313" key="2">
    <source>
        <dbReference type="Proteomes" id="UP001465668"/>
    </source>
</evidence>
<sequence>MTAQTSKRQ</sequence>
<gene>
    <name evidence="1" type="ORF">SCAR479_03331</name>
</gene>
<evidence type="ECO:0000313" key="1">
    <source>
        <dbReference type="EMBL" id="KAK9779724.1"/>
    </source>
</evidence>
<comment type="caution">
    <text evidence="1">The sequence shown here is derived from an EMBL/GenBank/DDBJ whole genome shotgun (WGS) entry which is preliminary data.</text>
</comment>
<dbReference type="Proteomes" id="UP001465668">
    <property type="component" value="Unassembled WGS sequence"/>
</dbReference>
<proteinExistence type="predicted"/>
<protein>
    <submittedName>
        <fullName evidence="1">Uncharacterized protein</fullName>
    </submittedName>
</protein>